<feature type="region of interest" description="Disordered" evidence="8">
    <location>
        <begin position="257"/>
        <end position="281"/>
    </location>
</feature>
<dbReference type="InterPro" id="IPR036817">
    <property type="entry name" value="Transthyretin/HIU_hydrolase_sf"/>
</dbReference>
<evidence type="ECO:0000256" key="1">
    <source>
        <dbReference type="ARBA" id="ARBA00001043"/>
    </source>
</evidence>
<comment type="pathway">
    <text evidence="3">Purine metabolism; urate degradation; (S)-allantoin from urate: step 3/3.</text>
</comment>
<name>A0A8H1L9F2_9ACTN</name>
<evidence type="ECO:0000256" key="4">
    <source>
        <dbReference type="ARBA" id="ARBA00022631"/>
    </source>
</evidence>
<feature type="region of interest" description="Disordered" evidence="8">
    <location>
        <begin position="164"/>
        <end position="185"/>
    </location>
</feature>
<protein>
    <submittedName>
        <fullName evidence="11">2-oxo-4-hydroxy-4-carboxy-5-ureidoimidazoline decarboxylase</fullName>
        <ecNumber evidence="11">4.1.1.97</ecNumber>
    </submittedName>
</protein>
<evidence type="ECO:0000256" key="8">
    <source>
        <dbReference type="SAM" id="MobiDB-lite"/>
    </source>
</evidence>
<evidence type="ECO:0000256" key="3">
    <source>
        <dbReference type="ARBA" id="ARBA00004754"/>
    </source>
</evidence>
<dbReference type="AlphaFoldDB" id="A0A8H1L9F2"/>
<evidence type="ECO:0000259" key="9">
    <source>
        <dbReference type="Pfam" id="PF00576"/>
    </source>
</evidence>
<dbReference type="Gene3D" id="1.10.3330.10">
    <property type="entry name" value="Oxo-4-hydroxy-4-carboxy-5-ureidoimidazoline decarboxylase"/>
    <property type="match status" value="1"/>
</dbReference>
<dbReference type="CDD" id="cd05822">
    <property type="entry name" value="TLP_HIUase"/>
    <property type="match status" value="1"/>
</dbReference>
<dbReference type="InterPro" id="IPR018020">
    <property type="entry name" value="OHCU_decarboxylase"/>
</dbReference>
<dbReference type="PROSITE" id="PS00768">
    <property type="entry name" value="TRANSTHYRETIN_1"/>
    <property type="match status" value="1"/>
</dbReference>
<dbReference type="PANTHER" id="PTHR43466:SF1">
    <property type="entry name" value="2-OXO-4-HYDROXY-4-CARBOXY-5-UREIDOIMIDAZOLINE DECARBOXYLASE-RELATED"/>
    <property type="match status" value="1"/>
</dbReference>
<dbReference type="GO" id="GO:0019628">
    <property type="term" value="P:urate catabolic process"/>
    <property type="evidence" value="ECO:0007669"/>
    <property type="project" value="TreeGrafter"/>
</dbReference>
<dbReference type="SUPFAM" id="SSF158694">
    <property type="entry name" value="UraD-Like"/>
    <property type="match status" value="1"/>
</dbReference>
<dbReference type="GO" id="GO:0033971">
    <property type="term" value="F:hydroxyisourate hydrolase activity"/>
    <property type="evidence" value="ECO:0007669"/>
    <property type="project" value="UniProtKB-EC"/>
</dbReference>
<dbReference type="InterPro" id="IPR017595">
    <property type="entry name" value="OHCU_decarboxylase-2"/>
</dbReference>
<keyword evidence="5" id="KW-0210">Decarboxylase</keyword>
<evidence type="ECO:0000313" key="12">
    <source>
        <dbReference type="Proteomes" id="UP000298111"/>
    </source>
</evidence>
<sequence length="318" mass="34549">MTSRSMPGLFWLNSAQDDEARAALHEVCAAGSWGSALLARRPYDSVEDLFAASDEATAALTDEGLDEAMAGHPPIGRPKPGDATSSREQRGMAGASEALKAEMLELNLAYQEKFGHVFLICATGRTAKEMRDALRHRIGNDPQQERRIVRQELAKINRIRLTRLTEEGSAPGHGPKEGAHGASTSVSTHILDTSRGRPAAGVAVRLSVRQGDARAAWAAHGESKTDADGRCKDFPALPEGTTHVRLDFETEPYFVEEHSSNPRSQREAAEQQDAPRVRDSAPGSFFPEVSIVFAVNPGEHYHVPLLLNPFGYSVYRGS</sequence>
<dbReference type="SUPFAM" id="SSF49472">
    <property type="entry name" value="Transthyretin (synonym: prealbumin)"/>
    <property type="match status" value="1"/>
</dbReference>
<dbReference type="Pfam" id="PF00576">
    <property type="entry name" value="Transthyretin"/>
    <property type="match status" value="1"/>
</dbReference>
<evidence type="ECO:0000256" key="2">
    <source>
        <dbReference type="ARBA" id="ARBA00001163"/>
    </source>
</evidence>
<evidence type="ECO:0000259" key="10">
    <source>
        <dbReference type="Pfam" id="PF09349"/>
    </source>
</evidence>
<gene>
    <name evidence="11" type="primary">uraD</name>
    <name evidence="11" type="ORF">D8771_22765</name>
</gene>
<dbReference type="GO" id="GO:0051997">
    <property type="term" value="F:2-oxo-4-hydroxy-4-carboxy-5-ureidoimidazoline decarboxylase activity"/>
    <property type="evidence" value="ECO:0007669"/>
    <property type="project" value="UniProtKB-EC"/>
</dbReference>
<keyword evidence="6" id="KW-0378">Hydrolase</keyword>
<dbReference type="InterPro" id="IPR023416">
    <property type="entry name" value="Transthyretin/HIU_hydrolase_d"/>
</dbReference>
<evidence type="ECO:0000256" key="6">
    <source>
        <dbReference type="ARBA" id="ARBA00022801"/>
    </source>
</evidence>
<comment type="catalytic activity">
    <reaction evidence="2">
        <text>5-hydroxy-2-oxo-4-ureido-2,5-dihydro-1H-imidazole-5-carboxylate + H(+) = (S)-allantoin + CO2</text>
        <dbReference type="Rhea" id="RHEA:26301"/>
        <dbReference type="ChEBI" id="CHEBI:15378"/>
        <dbReference type="ChEBI" id="CHEBI:15678"/>
        <dbReference type="ChEBI" id="CHEBI:16526"/>
        <dbReference type="ChEBI" id="CHEBI:58639"/>
        <dbReference type="EC" id="4.1.1.97"/>
    </reaction>
</comment>
<dbReference type="PANTHER" id="PTHR43466">
    <property type="entry name" value="2-OXO-4-HYDROXY-4-CARBOXY-5-UREIDOIMIDAZOLINE DECARBOXYLASE-RELATED"/>
    <property type="match status" value="1"/>
</dbReference>
<evidence type="ECO:0000313" key="11">
    <source>
        <dbReference type="EMBL" id="TGG80598.1"/>
    </source>
</evidence>
<keyword evidence="7 11" id="KW-0456">Lyase</keyword>
<dbReference type="Gene3D" id="2.60.40.180">
    <property type="entry name" value="Transthyretin/hydroxyisourate hydrolase domain"/>
    <property type="match status" value="1"/>
</dbReference>
<dbReference type="GO" id="GO:0006144">
    <property type="term" value="P:purine nucleobase metabolic process"/>
    <property type="evidence" value="ECO:0007669"/>
    <property type="project" value="UniProtKB-KW"/>
</dbReference>
<dbReference type="Proteomes" id="UP000298111">
    <property type="component" value="Unassembled WGS sequence"/>
</dbReference>
<keyword evidence="4" id="KW-0659">Purine metabolism</keyword>
<comment type="catalytic activity">
    <reaction evidence="1">
        <text>5-hydroxyisourate + H2O = 5-hydroxy-2-oxo-4-ureido-2,5-dihydro-1H-imidazole-5-carboxylate + H(+)</text>
        <dbReference type="Rhea" id="RHEA:23736"/>
        <dbReference type="ChEBI" id="CHEBI:15377"/>
        <dbReference type="ChEBI" id="CHEBI:15378"/>
        <dbReference type="ChEBI" id="CHEBI:18072"/>
        <dbReference type="ChEBI" id="CHEBI:58639"/>
        <dbReference type="EC" id="3.5.2.17"/>
    </reaction>
</comment>
<dbReference type="RefSeq" id="WP_016470591.1">
    <property type="nucleotide sequence ID" value="NZ_BNEJ01000031.1"/>
</dbReference>
<evidence type="ECO:0000256" key="7">
    <source>
        <dbReference type="ARBA" id="ARBA00023239"/>
    </source>
</evidence>
<feature type="domain" description="Transthyretin/hydroxyisourate hydrolase" evidence="9">
    <location>
        <begin position="186"/>
        <end position="317"/>
    </location>
</feature>
<dbReference type="GeneID" id="75180587"/>
<organism evidence="11 12">
    <name type="scientific">Streptomyces albus</name>
    <dbReference type="NCBI Taxonomy" id="1888"/>
    <lineage>
        <taxon>Bacteria</taxon>
        <taxon>Bacillati</taxon>
        <taxon>Actinomycetota</taxon>
        <taxon>Actinomycetes</taxon>
        <taxon>Kitasatosporales</taxon>
        <taxon>Streptomycetaceae</taxon>
        <taxon>Streptomyces</taxon>
    </lineage>
</organism>
<comment type="caution">
    <text evidence="11">The sequence shown here is derived from an EMBL/GenBank/DDBJ whole genome shotgun (WGS) entry which is preliminary data.</text>
</comment>
<dbReference type="NCBIfam" id="NF010372">
    <property type="entry name" value="PRK13798.1"/>
    <property type="match status" value="1"/>
</dbReference>
<proteinExistence type="predicted"/>
<evidence type="ECO:0000256" key="5">
    <source>
        <dbReference type="ARBA" id="ARBA00022793"/>
    </source>
</evidence>
<dbReference type="EC" id="4.1.1.97" evidence="11"/>
<dbReference type="NCBIfam" id="TIGR02962">
    <property type="entry name" value="hdxy_isourate"/>
    <property type="match status" value="1"/>
</dbReference>
<feature type="region of interest" description="Disordered" evidence="8">
    <location>
        <begin position="67"/>
        <end position="91"/>
    </location>
</feature>
<dbReference type="InterPro" id="IPR023418">
    <property type="entry name" value="Thyroxine_BS"/>
</dbReference>
<dbReference type="InterPro" id="IPR014306">
    <property type="entry name" value="Hydroxyisourate_hydrolase"/>
</dbReference>
<dbReference type="EMBL" id="RCIY01000069">
    <property type="protein sequence ID" value="TGG80598.1"/>
    <property type="molecule type" value="Genomic_DNA"/>
</dbReference>
<feature type="domain" description="Oxo-4-hydroxy-4-carboxy-5-ureidoimidazoline decarboxylase" evidence="10">
    <location>
        <begin position="13"/>
        <end position="161"/>
    </location>
</feature>
<accession>A0A8H1L9F2</accession>
<dbReference type="Pfam" id="PF09349">
    <property type="entry name" value="OHCU_decarbox"/>
    <property type="match status" value="1"/>
</dbReference>
<reference evidence="11 12" key="1">
    <citation type="submission" date="2018-10" db="EMBL/GenBank/DDBJ databases">
        <title>Isolation of pseudouridimycin from Streptomyces albus DSM 40763.</title>
        <authorList>
            <person name="Rosenqvist P."/>
            <person name="Metsae-Ketelae M."/>
            <person name="Virta P."/>
        </authorList>
    </citation>
    <scope>NUCLEOTIDE SEQUENCE [LARGE SCALE GENOMIC DNA]</scope>
    <source>
        <strain evidence="11 12">DSM 40763</strain>
    </source>
</reference>
<feature type="compositionally biased region" description="Basic and acidic residues" evidence="8">
    <location>
        <begin position="257"/>
        <end position="279"/>
    </location>
</feature>
<dbReference type="NCBIfam" id="TIGR03180">
    <property type="entry name" value="UraD_2"/>
    <property type="match status" value="1"/>
</dbReference>
<dbReference type="InterPro" id="IPR036778">
    <property type="entry name" value="OHCU_decarboxylase_sf"/>
</dbReference>